<comment type="caution">
    <text evidence="2">The sequence shown here is derived from an EMBL/GenBank/DDBJ whole genome shotgun (WGS) entry which is preliminary data.</text>
</comment>
<organism evidence="2 3">
    <name type="scientific">Paeniglutamicibacter gangotriensis Lz1y</name>
    <dbReference type="NCBI Taxonomy" id="1276920"/>
    <lineage>
        <taxon>Bacteria</taxon>
        <taxon>Bacillati</taxon>
        <taxon>Actinomycetota</taxon>
        <taxon>Actinomycetes</taxon>
        <taxon>Micrococcales</taxon>
        <taxon>Micrococcaceae</taxon>
        <taxon>Paeniglutamicibacter</taxon>
    </lineage>
</organism>
<dbReference type="Proteomes" id="UP000012015">
    <property type="component" value="Unassembled WGS sequence"/>
</dbReference>
<evidence type="ECO:0000256" key="1">
    <source>
        <dbReference type="SAM" id="SignalP"/>
    </source>
</evidence>
<gene>
    <name evidence="2" type="ORF">ADIAG_00021</name>
</gene>
<accession>M7MY77</accession>
<dbReference type="AlphaFoldDB" id="M7MY77"/>
<proteinExistence type="predicted"/>
<evidence type="ECO:0008006" key="4">
    <source>
        <dbReference type="Google" id="ProtNLM"/>
    </source>
</evidence>
<sequence length="147" mass="15599">MLKPMKQAGALALSLIGAAALLTGCTSPDVICNTGKPTIEEAMDHLVDSTLSGDQVEVCRVTTTGGTDTVGEQFESLETQLRGMDVAAGFTVKPVPDSTMGHWSELVLSTPSHPQGETFDVFERGGNYTIGWLEFEQEPLPTPSATQ</sequence>
<dbReference type="PATRIC" id="fig|1276920.7.peg.21"/>
<dbReference type="PROSITE" id="PS51257">
    <property type="entry name" value="PROKAR_LIPOPROTEIN"/>
    <property type="match status" value="1"/>
</dbReference>
<keyword evidence="3" id="KW-1185">Reference proteome</keyword>
<protein>
    <recommendedName>
        <fullName evidence="4">Lipoprotein</fullName>
    </recommendedName>
</protein>
<keyword evidence="1" id="KW-0732">Signal</keyword>
<feature type="signal peptide" evidence="1">
    <location>
        <begin position="1"/>
        <end position="19"/>
    </location>
</feature>
<reference evidence="2 3" key="1">
    <citation type="journal article" date="2013" name="Genome Announc.">
        <title>Draft Genome Sequence of Arthrobacter gangotriensis Strain Lz1yT, Isolated from a Penguin Rookery Soil Sample Collected in Antarctica, near the Indian Station Dakshin Gangotri.</title>
        <authorList>
            <person name="Shivaji S."/>
            <person name="Ara S."/>
            <person name="Bandi S."/>
            <person name="Singh A."/>
            <person name="Kumar Pinnaka A."/>
        </authorList>
    </citation>
    <scope>NUCLEOTIDE SEQUENCE [LARGE SCALE GENOMIC DNA]</scope>
    <source>
        <strain evidence="2 3">Lz1y</strain>
    </source>
</reference>
<evidence type="ECO:0000313" key="2">
    <source>
        <dbReference type="EMBL" id="EMR00017.1"/>
    </source>
</evidence>
<dbReference type="EMBL" id="AOCK01000001">
    <property type="protein sequence ID" value="EMR00017.1"/>
    <property type="molecule type" value="Genomic_DNA"/>
</dbReference>
<name>M7MY77_9MICC</name>
<evidence type="ECO:0000313" key="3">
    <source>
        <dbReference type="Proteomes" id="UP000012015"/>
    </source>
</evidence>
<feature type="chain" id="PRO_5038805656" description="Lipoprotein" evidence="1">
    <location>
        <begin position="20"/>
        <end position="147"/>
    </location>
</feature>